<protein>
    <recommendedName>
        <fullName evidence="7">2-C-methyl-D-erythritol 4-phosphate cytidylyltransferase</fullName>
        <ecNumber evidence="7">2.7.7.60</ecNumber>
    </recommendedName>
    <alternativeName>
        <fullName evidence="7">4-diphosphocytidyl-2C-methyl-D-erythritol synthase</fullName>
    </alternativeName>
    <alternativeName>
        <fullName evidence="7">MEP cytidylyltransferase</fullName>
        <shortName evidence="7">MCT</shortName>
    </alternativeName>
</protein>
<dbReference type="EMBL" id="JAQRFI010000065">
    <property type="protein sequence ID" value="MDC9591231.1"/>
    <property type="molecule type" value="Genomic_DNA"/>
</dbReference>
<dbReference type="InterPro" id="IPR050088">
    <property type="entry name" value="IspD/TarI_cytidylyltransf_bact"/>
</dbReference>
<reference evidence="8 9" key="1">
    <citation type="submission" date="2023-02" db="EMBL/GenBank/DDBJ databases">
        <title>Entomopathogenic bacteria.</title>
        <authorList>
            <person name="Machado R.A."/>
        </authorList>
    </citation>
    <scope>NUCLEOTIDE SEQUENCE [LARGE SCALE GENOMIC DNA]</scope>
    <source>
        <strain evidence="8 9">XENO-10</strain>
    </source>
</reference>
<evidence type="ECO:0000256" key="2">
    <source>
        <dbReference type="ARBA" id="ARBA00004787"/>
    </source>
</evidence>
<feature type="site" description="Transition state stabilizer" evidence="7">
    <location>
        <position position="44"/>
    </location>
</feature>
<dbReference type="InterPro" id="IPR001228">
    <property type="entry name" value="IspD"/>
</dbReference>
<feature type="site" description="Transition state stabilizer" evidence="7">
    <location>
        <position position="37"/>
    </location>
</feature>
<evidence type="ECO:0000256" key="1">
    <source>
        <dbReference type="ARBA" id="ARBA00001282"/>
    </source>
</evidence>
<comment type="function">
    <text evidence="7">Catalyzes the formation of 4-diphosphocytidyl-2-C-methyl-D-erythritol from CTP and 2-C-methyl-D-erythritol 4-phosphate (MEP).</text>
</comment>
<comment type="caution">
    <text evidence="8">The sequence shown here is derived from an EMBL/GenBank/DDBJ whole genome shotgun (WGS) entry which is preliminary data.</text>
</comment>
<evidence type="ECO:0000256" key="3">
    <source>
        <dbReference type="ARBA" id="ARBA00009789"/>
    </source>
</evidence>
<evidence type="ECO:0000256" key="4">
    <source>
        <dbReference type="ARBA" id="ARBA00022679"/>
    </source>
</evidence>
<dbReference type="Gene3D" id="3.90.550.10">
    <property type="entry name" value="Spore Coat Polysaccharide Biosynthesis Protein SpsA, Chain A"/>
    <property type="match status" value="1"/>
</dbReference>
<dbReference type="PANTHER" id="PTHR32125:SF4">
    <property type="entry name" value="2-C-METHYL-D-ERYTHRITOL 4-PHOSPHATE CYTIDYLYLTRANSFERASE, CHLOROPLASTIC"/>
    <property type="match status" value="1"/>
</dbReference>
<comment type="catalytic activity">
    <reaction evidence="1 7">
        <text>2-C-methyl-D-erythritol 4-phosphate + CTP + H(+) = 4-CDP-2-C-methyl-D-erythritol + diphosphate</text>
        <dbReference type="Rhea" id="RHEA:13429"/>
        <dbReference type="ChEBI" id="CHEBI:15378"/>
        <dbReference type="ChEBI" id="CHEBI:33019"/>
        <dbReference type="ChEBI" id="CHEBI:37563"/>
        <dbReference type="ChEBI" id="CHEBI:57823"/>
        <dbReference type="ChEBI" id="CHEBI:58262"/>
        <dbReference type="EC" id="2.7.7.60"/>
    </reaction>
</comment>
<feature type="site" description="Positions MEP for the nucleophilic attack" evidence="7">
    <location>
        <position position="208"/>
    </location>
</feature>
<feature type="site" description="Positions MEP for the nucleophilic attack" evidence="7">
    <location>
        <position position="264"/>
    </location>
</feature>
<evidence type="ECO:0000256" key="6">
    <source>
        <dbReference type="ARBA" id="ARBA00023229"/>
    </source>
</evidence>
<dbReference type="InterPro" id="IPR034683">
    <property type="entry name" value="IspD/TarI"/>
</dbReference>
<accession>A0ABT5LJE7</accession>
<dbReference type="InterPro" id="IPR018294">
    <property type="entry name" value="ISPD_synthase_CS"/>
</dbReference>
<dbReference type="RefSeq" id="WP_273556463.1">
    <property type="nucleotide sequence ID" value="NZ_JAQRFI010000065.1"/>
</dbReference>
<comment type="subunit">
    <text evidence="7">Homodimer.</text>
</comment>
<dbReference type="PANTHER" id="PTHR32125">
    <property type="entry name" value="2-C-METHYL-D-ERYTHRITOL 4-PHOSPHATE CYTIDYLYLTRANSFERASE, CHLOROPLASTIC"/>
    <property type="match status" value="1"/>
</dbReference>
<comment type="similarity">
    <text evidence="3 7">Belongs to the IspD/TarI cytidylyltransferase family. IspD subfamily.</text>
</comment>
<evidence type="ECO:0000256" key="5">
    <source>
        <dbReference type="ARBA" id="ARBA00022695"/>
    </source>
</evidence>
<dbReference type="InterPro" id="IPR029044">
    <property type="entry name" value="Nucleotide-diphossugar_trans"/>
</dbReference>
<evidence type="ECO:0000313" key="9">
    <source>
        <dbReference type="Proteomes" id="UP001217178"/>
    </source>
</evidence>
<keyword evidence="6 7" id="KW-0414">Isoprene biosynthesis</keyword>
<sequence length="287" mass="31436">MNKLRLNSPVNVSLSGNAFVEDHEIIALIPAAGIGSRMKSDCPKQYLNIAGKTILEHTVAALFEHPRIQRIIIALNPADTQFAQLPIASDPRIATVIGGEERAASVLAGLDYLAGLPTDKAIWVLVHDAARPCLHRNDLDSLLRLIEHRAESPDVCGGLLASPVRDTMKRMVSLSLEKTAVEQLSVERPSEKESSTTNHTLIAHTVDRNGLWHALTPQLFPLLLLRDCLIKALAEQACITDESSALEHCGYRPVLINGRADNIKVTQPEDLALAEFYLSRKSKESIV</sequence>
<evidence type="ECO:0000256" key="7">
    <source>
        <dbReference type="HAMAP-Rule" id="MF_00108"/>
    </source>
</evidence>
<dbReference type="Proteomes" id="UP001217178">
    <property type="component" value="Unassembled WGS sequence"/>
</dbReference>
<keyword evidence="4 7" id="KW-0808">Transferase</keyword>
<dbReference type="PROSITE" id="PS01295">
    <property type="entry name" value="ISPD"/>
    <property type="match status" value="1"/>
</dbReference>
<dbReference type="CDD" id="cd02516">
    <property type="entry name" value="CDP-ME_synthetase"/>
    <property type="match status" value="1"/>
</dbReference>
<dbReference type="EC" id="2.7.7.60" evidence="7"/>
<name>A0ABT5LJE7_9GAMM</name>
<keyword evidence="9" id="KW-1185">Reference proteome</keyword>
<dbReference type="Pfam" id="PF01128">
    <property type="entry name" value="IspD"/>
    <property type="match status" value="2"/>
</dbReference>
<dbReference type="SUPFAM" id="SSF53448">
    <property type="entry name" value="Nucleotide-diphospho-sugar transferases"/>
    <property type="match status" value="1"/>
</dbReference>
<dbReference type="GO" id="GO:0016779">
    <property type="term" value="F:nucleotidyltransferase activity"/>
    <property type="evidence" value="ECO:0007669"/>
    <property type="project" value="UniProtKB-KW"/>
</dbReference>
<evidence type="ECO:0000313" key="8">
    <source>
        <dbReference type="EMBL" id="MDC9591231.1"/>
    </source>
</evidence>
<comment type="pathway">
    <text evidence="2 7">Isoprenoid biosynthesis; isopentenyl diphosphate biosynthesis via DXP pathway; isopentenyl diphosphate from 1-deoxy-D-xylulose 5-phosphate: step 2/6.</text>
</comment>
<organism evidence="8 9">
    <name type="scientific">Xenorhabdus yunnanensis</name>
    <dbReference type="NCBI Taxonomy" id="3025878"/>
    <lineage>
        <taxon>Bacteria</taxon>
        <taxon>Pseudomonadati</taxon>
        <taxon>Pseudomonadota</taxon>
        <taxon>Gammaproteobacteria</taxon>
        <taxon>Enterobacterales</taxon>
        <taxon>Morganellaceae</taxon>
        <taxon>Xenorhabdus</taxon>
    </lineage>
</organism>
<dbReference type="HAMAP" id="MF_00108">
    <property type="entry name" value="IspD"/>
    <property type="match status" value="1"/>
</dbReference>
<keyword evidence="5 7" id="KW-0548">Nucleotidyltransferase</keyword>
<proteinExistence type="inferred from homology"/>
<gene>
    <name evidence="7" type="primary">ispD</name>
    <name evidence="8" type="ORF">PSI23_18545</name>
</gene>